<accession>L8X1S0</accession>
<dbReference type="HOGENOM" id="CLU_3070335_0_0_1"/>
<feature type="transmembrane region" description="Helical" evidence="1">
    <location>
        <begin position="21"/>
        <end position="38"/>
    </location>
</feature>
<keyword evidence="1" id="KW-0812">Transmembrane</keyword>
<sequence>MKQFTWGCAIPTLYFRSRHSFRTVSVTLCFWLHCVYILNIKLSPSVNEIRMVN</sequence>
<dbReference type="AlphaFoldDB" id="L8X1S0"/>
<organism evidence="2 3">
    <name type="scientific">Thanatephorus cucumeris (strain AG1-IA)</name>
    <name type="common">Rice sheath blight fungus</name>
    <name type="synonym">Rhizoctonia solani</name>
    <dbReference type="NCBI Taxonomy" id="983506"/>
    <lineage>
        <taxon>Eukaryota</taxon>
        <taxon>Fungi</taxon>
        <taxon>Dikarya</taxon>
        <taxon>Basidiomycota</taxon>
        <taxon>Agaricomycotina</taxon>
        <taxon>Agaricomycetes</taxon>
        <taxon>Cantharellales</taxon>
        <taxon>Ceratobasidiaceae</taxon>
        <taxon>Rhizoctonia</taxon>
        <taxon>Rhizoctonia solani AG-1</taxon>
    </lineage>
</organism>
<proteinExistence type="predicted"/>
<dbReference type="Proteomes" id="UP000011668">
    <property type="component" value="Unassembled WGS sequence"/>
</dbReference>
<dbReference type="EMBL" id="AFRT01000788">
    <property type="protein sequence ID" value="ELU42569.1"/>
    <property type="molecule type" value="Genomic_DNA"/>
</dbReference>
<keyword evidence="1" id="KW-0472">Membrane</keyword>
<protein>
    <submittedName>
        <fullName evidence="2">Uncharacterized protein</fullName>
    </submittedName>
</protein>
<keyword evidence="3" id="KW-1185">Reference proteome</keyword>
<evidence type="ECO:0000313" key="2">
    <source>
        <dbReference type="EMBL" id="ELU42569.1"/>
    </source>
</evidence>
<evidence type="ECO:0000256" key="1">
    <source>
        <dbReference type="SAM" id="Phobius"/>
    </source>
</evidence>
<keyword evidence="1" id="KW-1133">Transmembrane helix</keyword>
<reference evidence="2 3" key="1">
    <citation type="journal article" date="2013" name="Nat. Commun.">
        <title>The evolution and pathogenic mechanisms of the rice sheath blight pathogen.</title>
        <authorList>
            <person name="Zheng A."/>
            <person name="Lin R."/>
            <person name="Xu L."/>
            <person name="Qin P."/>
            <person name="Tang C."/>
            <person name="Ai P."/>
            <person name="Zhang D."/>
            <person name="Liu Y."/>
            <person name="Sun Z."/>
            <person name="Feng H."/>
            <person name="Wang Y."/>
            <person name="Chen Y."/>
            <person name="Liang X."/>
            <person name="Fu R."/>
            <person name="Li Q."/>
            <person name="Zhang J."/>
            <person name="Yu X."/>
            <person name="Xie Z."/>
            <person name="Ding L."/>
            <person name="Guan P."/>
            <person name="Tang J."/>
            <person name="Liang Y."/>
            <person name="Wang S."/>
            <person name="Deng Q."/>
            <person name="Li S."/>
            <person name="Zhu J."/>
            <person name="Wang L."/>
            <person name="Liu H."/>
            <person name="Li P."/>
        </authorList>
    </citation>
    <scope>NUCLEOTIDE SEQUENCE [LARGE SCALE GENOMIC DNA]</scope>
    <source>
        <strain evidence="3">AG-1 IA</strain>
    </source>
</reference>
<evidence type="ECO:0000313" key="3">
    <source>
        <dbReference type="Proteomes" id="UP000011668"/>
    </source>
</evidence>
<name>L8X1S0_THACA</name>
<gene>
    <name evidence="2" type="ORF">AG1IA_03382</name>
</gene>
<comment type="caution">
    <text evidence="2">The sequence shown here is derived from an EMBL/GenBank/DDBJ whole genome shotgun (WGS) entry which is preliminary data.</text>
</comment>